<reference evidence="2 3" key="1">
    <citation type="journal article" date="2015" name="Nat. Commun.">
        <title>Outbred genome sequencing and CRISPR/Cas9 gene editing in butterflies.</title>
        <authorList>
            <person name="Li X."/>
            <person name="Fan D."/>
            <person name="Zhang W."/>
            <person name="Liu G."/>
            <person name="Zhang L."/>
            <person name="Zhao L."/>
            <person name="Fang X."/>
            <person name="Chen L."/>
            <person name="Dong Y."/>
            <person name="Chen Y."/>
            <person name="Ding Y."/>
            <person name="Zhao R."/>
            <person name="Feng M."/>
            <person name="Zhu Y."/>
            <person name="Feng Y."/>
            <person name="Jiang X."/>
            <person name="Zhu D."/>
            <person name="Xiang H."/>
            <person name="Feng X."/>
            <person name="Li S."/>
            <person name="Wang J."/>
            <person name="Zhang G."/>
            <person name="Kronforst M.R."/>
            <person name="Wang W."/>
        </authorList>
    </citation>
    <scope>NUCLEOTIDE SEQUENCE [LARGE SCALE GENOMIC DNA]</scope>
    <source>
        <strain evidence="2">Ya'a_city_454_Px</strain>
        <tissue evidence="2">Whole body</tissue>
    </source>
</reference>
<proteinExistence type="predicted"/>
<name>A0A0N0P9M4_PAPXU</name>
<dbReference type="EMBL" id="KQ459572">
    <property type="protein sequence ID" value="KPI99579.1"/>
    <property type="molecule type" value="Genomic_DNA"/>
</dbReference>
<evidence type="ECO:0000313" key="2">
    <source>
        <dbReference type="EMBL" id="KPI99579.1"/>
    </source>
</evidence>
<sequence length="117" mass="13079">MTGTREGAPSLSHSRSRLSCSSQESARHVPQDAGSAQAERCRTPLASTTIMQYKTPASPPLERRGKNETEIQIYSKKSELHRARGTLTHKMKKITRTPTSTTELKKSEWGTFFFIPS</sequence>
<dbReference type="Proteomes" id="UP000053268">
    <property type="component" value="Unassembled WGS sequence"/>
</dbReference>
<keyword evidence="3" id="KW-1185">Reference proteome</keyword>
<gene>
    <name evidence="2" type="ORF">RR46_01268</name>
</gene>
<feature type="compositionally biased region" description="Basic residues" evidence="1">
    <location>
        <begin position="83"/>
        <end position="95"/>
    </location>
</feature>
<evidence type="ECO:0000313" key="3">
    <source>
        <dbReference type="Proteomes" id="UP000053268"/>
    </source>
</evidence>
<protein>
    <submittedName>
        <fullName evidence="2">Uncharacterized protein</fullName>
    </submittedName>
</protein>
<accession>A0A0N0P9M4</accession>
<feature type="compositionally biased region" description="Low complexity" evidence="1">
    <location>
        <begin position="10"/>
        <end position="24"/>
    </location>
</feature>
<evidence type="ECO:0000256" key="1">
    <source>
        <dbReference type="SAM" id="MobiDB-lite"/>
    </source>
</evidence>
<organism evidence="2 3">
    <name type="scientific">Papilio xuthus</name>
    <name type="common">Asian swallowtail butterfly</name>
    <dbReference type="NCBI Taxonomy" id="66420"/>
    <lineage>
        <taxon>Eukaryota</taxon>
        <taxon>Metazoa</taxon>
        <taxon>Ecdysozoa</taxon>
        <taxon>Arthropoda</taxon>
        <taxon>Hexapoda</taxon>
        <taxon>Insecta</taxon>
        <taxon>Pterygota</taxon>
        <taxon>Neoptera</taxon>
        <taxon>Endopterygota</taxon>
        <taxon>Lepidoptera</taxon>
        <taxon>Glossata</taxon>
        <taxon>Ditrysia</taxon>
        <taxon>Papilionoidea</taxon>
        <taxon>Papilionidae</taxon>
        <taxon>Papilioninae</taxon>
        <taxon>Papilio</taxon>
    </lineage>
</organism>
<dbReference type="AlphaFoldDB" id="A0A0N0P9M4"/>
<feature type="region of interest" description="Disordered" evidence="1">
    <location>
        <begin position="1"/>
        <end position="99"/>
    </location>
</feature>